<dbReference type="PANTHER" id="PTHR21041">
    <property type="entry name" value="DENDRITIC CELL-SPECIFIC TRANSMEMBRANE PROTEIN"/>
    <property type="match status" value="1"/>
</dbReference>
<evidence type="ECO:0000313" key="8">
    <source>
        <dbReference type="Proteomes" id="UP000046392"/>
    </source>
</evidence>
<dbReference type="STRING" id="174720.A0A0N5C426"/>
<feature type="domain" description="E3 ubiquitin-protein ligase DCST1-like C-terminal" evidence="7">
    <location>
        <begin position="679"/>
        <end position="721"/>
    </location>
</feature>
<organism evidence="8 9">
    <name type="scientific">Strongyloides papillosus</name>
    <name type="common">Intestinal threadworm</name>
    <dbReference type="NCBI Taxonomy" id="174720"/>
    <lineage>
        <taxon>Eukaryota</taxon>
        <taxon>Metazoa</taxon>
        <taxon>Ecdysozoa</taxon>
        <taxon>Nematoda</taxon>
        <taxon>Chromadorea</taxon>
        <taxon>Rhabditida</taxon>
        <taxon>Tylenchina</taxon>
        <taxon>Panagrolaimomorpha</taxon>
        <taxon>Strongyloidoidea</taxon>
        <taxon>Strongyloididae</taxon>
        <taxon>Strongyloides</taxon>
    </lineage>
</organism>
<evidence type="ECO:0000313" key="9">
    <source>
        <dbReference type="WBParaSite" id="SPAL_0001270900.1"/>
    </source>
</evidence>
<keyword evidence="4 5" id="KW-0472">Membrane</keyword>
<keyword evidence="8" id="KW-1185">Reference proteome</keyword>
<evidence type="ECO:0000256" key="4">
    <source>
        <dbReference type="ARBA" id="ARBA00023136"/>
    </source>
</evidence>
<feature type="transmembrane region" description="Helical" evidence="5">
    <location>
        <begin position="404"/>
        <end position="425"/>
    </location>
</feature>
<keyword evidence="3 5" id="KW-1133">Transmembrane helix</keyword>
<evidence type="ECO:0000259" key="7">
    <source>
        <dbReference type="Pfam" id="PF26037"/>
    </source>
</evidence>
<protein>
    <submittedName>
        <fullName evidence="9">DC_STAMP domain-containing protein</fullName>
    </submittedName>
</protein>
<comment type="subcellular location">
    <subcellularLocation>
        <location evidence="1">Membrane</location>
        <topology evidence="1">Multi-pass membrane protein</topology>
    </subcellularLocation>
</comment>
<dbReference type="WBParaSite" id="SPAL_0001270900.1">
    <property type="protein sequence ID" value="SPAL_0001270900.1"/>
    <property type="gene ID" value="SPAL_0001270900"/>
</dbReference>
<dbReference type="PANTHER" id="PTHR21041:SF17">
    <property type="entry name" value="E3 UBIQUITIN-PROTEIN LIGASE DCST1"/>
    <property type="match status" value="1"/>
</dbReference>
<dbReference type="InterPro" id="IPR058842">
    <property type="entry name" value="DCST1_C"/>
</dbReference>
<evidence type="ECO:0000256" key="3">
    <source>
        <dbReference type="ARBA" id="ARBA00022989"/>
    </source>
</evidence>
<dbReference type="Pfam" id="PF26037">
    <property type="entry name" value="zf-RING_DCST1_C"/>
    <property type="match status" value="1"/>
</dbReference>
<dbReference type="InterPro" id="IPR051856">
    <property type="entry name" value="CSR-E3_Ligase_Protein"/>
</dbReference>
<dbReference type="InterPro" id="IPR012858">
    <property type="entry name" value="DC_STAMP-like"/>
</dbReference>
<reference evidence="9" key="1">
    <citation type="submission" date="2017-02" db="UniProtKB">
        <authorList>
            <consortium name="WormBaseParasite"/>
        </authorList>
    </citation>
    <scope>IDENTIFICATION</scope>
</reference>
<keyword evidence="2 5" id="KW-0812">Transmembrane</keyword>
<dbReference type="GO" id="GO:0016020">
    <property type="term" value="C:membrane"/>
    <property type="evidence" value="ECO:0007669"/>
    <property type="project" value="UniProtKB-SubCell"/>
</dbReference>
<accession>A0A0N5C426</accession>
<evidence type="ECO:0000256" key="1">
    <source>
        <dbReference type="ARBA" id="ARBA00004141"/>
    </source>
</evidence>
<dbReference type="AlphaFoldDB" id="A0A0N5C426"/>
<feature type="transmembrane region" description="Helical" evidence="5">
    <location>
        <begin position="577"/>
        <end position="598"/>
    </location>
</feature>
<evidence type="ECO:0000259" key="6">
    <source>
        <dbReference type="Pfam" id="PF07782"/>
    </source>
</evidence>
<feature type="domain" description="Dendritic cell-specific transmembrane protein-like" evidence="6">
    <location>
        <begin position="430"/>
        <end position="623"/>
    </location>
</feature>
<evidence type="ECO:0000256" key="2">
    <source>
        <dbReference type="ARBA" id="ARBA00022692"/>
    </source>
</evidence>
<proteinExistence type="predicted"/>
<feature type="transmembrane region" description="Helical" evidence="5">
    <location>
        <begin position="42"/>
        <end position="63"/>
    </location>
</feature>
<dbReference type="Proteomes" id="UP000046392">
    <property type="component" value="Unplaced"/>
</dbReference>
<feature type="transmembrane region" description="Helical" evidence="5">
    <location>
        <begin position="486"/>
        <end position="507"/>
    </location>
</feature>
<feature type="transmembrane region" description="Helical" evidence="5">
    <location>
        <begin position="101"/>
        <end position="123"/>
    </location>
</feature>
<sequence length="770" mass="90647">MDLLSLVRSLIINKRREKLRKRRGISWLSDLLIYSSSYDYRFLRFITTLPFNIVFSNFLYTIAWGDLNYMEYSLQFAWIFQAFITLLLMCFFAYSPTFRCILIVAVITTIGRSGLTIVGWKIMDNLISGPITNIGENFKQTATGFTCFAALQKNVTEERFTLAAGPLEHFLQENIAKGIKISRKIINTIKVILQPFKDEVEEKTEEDELAEKLKLYKTTLEEREMLKNDVKDIIVAQDKNATDSVLKYSKLRTKLVNKMAKRIDDRCMEIFRSVTYGCVRYLNTARDLCFDKLPKFISNFLCVKLSQDKFCSNVNETETKKKCDSLISNSTDSLFPPTFDQEIGDFKSSAEDITDEMAIVMHMKRITGERKTNVKLMGQLTNMIHSEIHYMEIAIESMKEFGNLWVLMFVYIIFEDAVIFCRNYLNEIEFENNYYTWYFWKIDVERCKSKKSYLYPLTNAEVKINNIRSIFSKPITKERKAMKLPFITWIVLTCLVIGITVADHYFYRVLSVVNGYGNIVFATSGSSKIALNITGEGVFVDWLRDMLAFNYTRESNSTITTNFCNKQPYKPKYMNNFISLGFPLLYMLIFQVFLNYLIKRITVVYIMGYMFRKRQKTRVIYLYNKILYSRENIRKMTRAKIRFEAKKEILYHQDSSLMWIFRKGFIKNHIIDKFFKLYKCLLCEERYTFKNVATCEKKSCPGIYCYKCWSDNNKLCYACLAKSNKVNSQKSQIIEKEVLYAEKYRKIRNSIKESKALNDKEEEKVIKKKQ</sequence>
<evidence type="ECO:0000256" key="5">
    <source>
        <dbReference type="SAM" id="Phobius"/>
    </source>
</evidence>
<dbReference type="Pfam" id="PF07782">
    <property type="entry name" value="DC_STAMP"/>
    <property type="match status" value="1"/>
</dbReference>
<feature type="transmembrane region" description="Helical" evidence="5">
    <location>
        <begin position="75"/>
        <end position="94"/>
    </location>
</feature>
<name>A0A0N5C426_STREA</name>